<keyword evidence="1" id="KW-0472">Membrane</keyword>
<sequence length="46" mass="5295">MKKLIGFVLFWIAIGMAIMLLMKFSLLSLCVLIFFLVLGYNMFNCS</sequence>
<organism evidence="2 3">
    <name type="scientific">Catenibacillus scindens</name>
    <dbReference type="NCBI Taxonomy" id="673271"/>
    <lineage>
        <taxon>Bacteria</taxon>
        <taxon>Bacillati</taxon>
        <taxon>Bacillota</taxon>
        <taxon>Clostridia</taxon>
        <taxon>Lachnospirales</taxon>
        <taxon>Lachnospiraceae</taxon>
        <taxon>Catenibacillus</taxon>
    </lineage>
</organism>
<feature type="transmembrane region" description="Helical" evidence="1">
    <location>
        <begin position="7"/>
        <end position="40"/>
    </location>
</feature>
<dbReference type="AlphaFoldDB" id="A0A7W8HC43"/>
<dbReference type="EMBL" id="JACHFW010000008">
    <property type="protein sequence ID" value="MBB5264980.1"/>
    <property type="molecule type" value="Genomic_DNA"/>
</dbReference>
<dbReference type="Proteomes" id="UP000543642">
    <property type="component" value="Unassembled WGS sequence"/>
</dbReference>
<name>A0A7W8HC43_9FIRM</name>
<accession>A0A7W8HC43</accession>
<evidence type="ECO:0000256" key="1">
    <source>
        <dbReference type="SAM" id="Phobius"/>
    </source>
</evidence>
<keyword evidence="3" id="KW-1185">Reference proteome</keyword>
<dbReference type="RefSeq" id="WP_183774218.1">
    <property type="nucleotide sequence ID" value="NZ_CAWVEG010000092.1"/>
</dbReference>
<keyword evidence="1" id="KW-1133">Transmembrane helix</keyword>
<evidence type="ECO:0000313" key="2">
    <source>
        <dbReference type="EMBL" id="MBB5264980.1"/>
    </source>
</evidence>
<proteinExistence type="predicted"/>
<gene>
    <name evidence="2" type="ORF">HNP82_002119</name>
</gene>
<evidence type="ECO:0000313" key="3">
    <source>
        <dbReference type="Proteomes" id="UP000543642"/>
    </source>
</evidence>
<comment type="caution">
    <text evidence="2">The sequence shown here is derived from an EMBL/GenBank/DDBJ whole genome shotgun (WGS) entry which is preliminary data.</text>
</comment>
<reference evidence="2 3" key="1">
    <citation type="submission" date="2020-08" db="EMBL/GenBank/DDBJ databases">
        <title>Genomic Encyclopedia of Type Strains, Phase IV (KMG-IV): sequencing the most valuable type-strain genomes for metagenomic binning, comparative biology and taxonomic classification.</title>
        <authorList>
            <person name="Goeker M."/>
        </authorList>
    </citation>
    <scope>NUCLEOTIDE SEQUENCE [LARGE SCALE GENOMIC DNA]</scope>
    <source>
        <strain evidence="2 3">DSM 106146</strain>
    </source>
</reference>
<protein>
    <submittedName>
        <fullName evidence="2">Uncharacterized protein</fullName>
    </submittedName>
</protein>
<keyword evidence="1" id="KW-0812">Transmembrane</keyword>